<dbReference type="InterPro" id="IPR016986">
    <property type="entry name" value="UCP031982_abhydr"/>
</dbReference>
<keyword evidence="1 5" id="KW-0378">Hydrolase</keyword>
<dbReference type="PIRSF" id="PIRSF031982">
    <property type="entry name" value="UCP031982_abhydr"/>
    <property type="match status" value="1"/>
</dbReference>
<protein>
    <submittedName>
        <fullName evidence="5">Alpha/beta hydrolase family protein</fullName>
    </submittedName>
</protein>
<dbReference type="PANTHER" id="PTHR22946">
    <property type="entry name" value="DIENELACTONE HYDROLASE DOMAIN-CONTAINING PROTEIN-RELATED"/>
    <property type="match status" value="1"/>
</dbReference>
<evidence type="ECO:0000256" key="1">
    <source>
        <dbReference type="ARBA" id="ARBA00022801"/>
    </source>
</evidence>
<dbReference type="SUPFAM" id="SSF53474">
    <property type="entry name" value="alpha/beta-Hydrolases"/>
    <property type="match status" value="1"/>
</dbReference>
<dbReference type="RefSeq" id="WP_371386800.1">
    <property type="nucleotide sequence ID" value="NZ_JBGLYH010000028.1"/>
</dbReference>
<evidence type="ECO:0000313" key="6">
    <source>
        <dbReference type="Proteomes" id="UP001568698"/>
    </source>
</evidence>
<proteinExistence type="inferred from homology"/>
<comment type="similarity">
    <text evidence="2">Belongs to the AB hydrolase superfamily. FUS2 hydrolase family.</text>
</comment>
<dbReference type="Gene3D" id="3.40.50.1820">
    <property type="entry name" value="alpha/beta hydrolase"/>
    <property type="match status" value="1"/>
</dbReference>
<dbReference type="Proteomes" id="UP001568698">
    <property type="component" value="Unassembled WGS sequence"/>
</dbReference>
<reference evidence="5 6" key="1">
    <citation type="submission" date="2024-08" db="EMBL/GenBank/DDBJ databases">
        <title>Sulfate-reducing bacteria isolated from formation water of the oil field in Kazakhstan and description of Pseudodesulfovibrio sp.</title>
        <authorList>
            <person name="Bidzhieva S.K."/>
            <person name="Tourova T.P."/>
            <person name="Grouzdev D.S."/>
            <person name="Beletsky A.V."/>
            <person name="Sokolova D.S."/>
            <person name="Samigullina S.R."/>
            <person name="Poltaraus A.B."/>
            <person name="Avtukh A.N."/>
            <person name="Tereshina V.M."/>
            <person name="Zhaparov N.S."/>
            <person name="Mardanov A.V."/>
            <person name="Nazina T.N."/>
        </authorList>
    </citation>
    <scope>NUCLEOTIDE SEQUENCE [LARGE SCALE GENOMIC DNA]</scope>
    <source>
        <strain evidence="5 6">9FUS</strain>
    </source>
</reference>
<evidence type="ECO:0000259" key="4">
    <source>
        <dbReference type="Pfam" id="PF12697"/>
    </source>
</evidence>
<keyword evidence="6" id="KW-1185">Reference proteome</keyword>
<gene>
    <name evidence="5" type="ORF">AB6M95_11005</name>
</gene>
<feature type="chain" id="PRO_5045336129" evidence="3">
    <location>
        <begin position="25"/>
        <end position="338"/>
    </location>
</feature>
<dbReference type="PANTHER" id="PTHR22946:SF9">
    <property type="entry name" value="POLYKETIDE TRANSFERASE AF380"/>
    <property type="match status" value="1"/>
</dbReference>
<dbReference type="GO" id="GO:0016787">
    <property type="term" value="F:hydrolase activity"/>
    <property type="evidence" value="ECO:0007669"/>
    <property type="project" value="UniProtKB-KW"/>
</dbReference>
<dbReference type="InterPro" id="IPR050261">
    <property type="entry name" value="FrsA_esterase"/>
</dbReference>
<accession>A0ABV4K3S3</accession>
<evidence type="ECO:0000256" key="3">
    <source>
        <dbReference type="SAM" id="SignalP"/>
    </source>
</evidence>
<comment type="caution">
    <text evidence="5">The sequence shown here is derived from an EMBL/GenBank/DDBJ whole genome shotgun (WGS) entry which is preliminary data.</text>
</comment>
<evidence type="ECO:0000256" key="2">
    <source>
        <dbReference type="ARBA" id="ARBA00038115"/>
    </source>
</evidence>
<evidence type="ECO:0000313" key="5">
    <source>
        <dbReference type="EMBL" id="MEZ7197280.1"/>
    </source>
</evidence>
<dbReference type="InterPro" id="IPR000073">
    <property type="entry name" value="AB_hydrolase_1"/>
</dbReference>
<keyword evidence="3" id="KW-0732">Signal</keyword>
<sequence>MKRPVLFPSLPLLLCLLWTAPALAGVGMTEAEFKDAQRGRTLKAHIWYPSDGGPAARFAENAVFEGIDAVKDGPLRPGRYPLYILLHGTTGNWRNLSWLAARLAENGGVVCAADHPGYTSGDATPATVIRVWDQPLDASFLAREMLRSRFKENIDPAKVFAVGYSLGGYSALALAGARLDLRRYPAFCAENQDRSCRYFQAALPGLTEQDFAEAARDLRDKRFTAAVAIAPGFVEAFTDQSIKAIAIPVLIVGGGKDQNIPPSTHFYPRLPEFPRKVFYREIPEASHFSFMQLCKPGALKILAEEDAEFVCMDYGSDRQAIHDRLYQYIQEFLRQNGG</sequence>
<organism evidence="5 6">
    <name type="scientific">Pseudodesulfovibrio karagichevae</name>
    <dbReference type="NCBI Taxonomy" id="3239305"/>
    <lineage>
        <taxon>Bacteria</taxon>
        <taxon>Pseudomonadati</taxon>
        <taxon>Thermodesulfobacteriota</taxon>
        <taxon>Desulfovibrionia</taxon>
        <taxon>Desulfovibrionales</taxon>
        <taxon>Desulfovibrionaceae</taxon>
    </lineage>
</organism>
<feature type="signal peptide" evidence="3">
    <location>
        <begin position="1"/>
        <end position="24"/>
    </location>
</feature>
<dbReference type="InterPro" id="IPR029058">
    <property type="entry name" value="AB_hydrolase_fold"/>
</dbReference>
<dbReference type="EMBL" id="JBGLYH010000028">
    <property type="protein sequence ID" value="MEZ7197280.1"/>
    <property type="molecule type" value="Genomic_DNA"/>
</dbReference>
<name>A0ABV4K3S3_9BACT</name>
<feature type="domain" description="AB hydrolase-1" evidence="4">
    <location>
        <begin position="84"/>
        <end position="291"/>
    </location>
</feature>
<dbReference type="Pfam" id="PF12697">
    <property type="entry name" value="Abhydrolase_6"/>
    <property type="match status" value="1"/>
</dbReference>